<evidence type="ECO:0000313" key="1">
    <source>
        <dbReference type="EMBL" id="KGD64041.1"/>
    </source>
</evidence>
<name>A0A095SHE3_9GAMM</name>
<dbReference type="Proteomes" id="UP000029444">
    <property type="component" value="Unassembled WGS sequence"/>
</dbReference>
<protein>
    <submittedName>
        <fullName evidence="1">Uncharacterized protein</fullName>
    </submittedName>
</protein>
<dbReference type="PATRIC" id="fig|1177154.3.peg.2847"/>
<evidence type="ECO:0000313" key="2">
    <source>
        <dbReference type="Proteomes" id="UP000029444"/>
    </source>
</evidence>
<accession>A0A095SHE3</accession>
<comment type="caution">
    <text evidence="1">The sequence shown here is derived from an EMBL/GenBank/DDBJ whole genome shotgun (WGS) entry which is preliminary data.</text>
</comment>
<reference evidence="1 2" key="1">
    <citation type="submission" date="2012-09" db="EMBL/GenBank/DDBJ databases">
        <title>Genome Sequence of alkane-degrading Bacterium Alcanivorax sp. 19-m-6.</title>
        <authorList>
            <person name="Lai Q."/>
            <person name="Shao Z."/>
        </authorList>
    </citation>
    <scope>NUCLEOTIDE SEQUENCE [LARGE SCALE GENOMIC DNA]</scope>
    <source>
        <strain evidence="1 2">19-m-6</strain>
    </source>
</reference>
<dbReference type="eggNOG" id="ENOG5033T6U">
    <property type="taxonomic scope" value="Bacteria"/>
</dbReference>
<gene>
    <name evidence="1" type="ORF">Y5S_02809</name>
</gene>
<dbReference type="EMBL" id="ARXV01000012">
    <property type="protein sequence ID" value="KGD64041.1"/>
    <property type="molecule type" value="Genomic_DNA"/>
</dbReference>
<proteinExistence type="predicted"/>
<keyword evidence="2" id="KW-1185">Reference proteome</keyword>
<dbReference type="RefSeq" id="WP_052041618.1">
    <property type="nucleotide sequence ID" value="NZ_ARXV01000012.1"/>
</dbReference>
<dbReference type="STRING" id="1177154.Y5S_02809"/>
<sequence length="218" mass="23950">MSITAAATSPSAPLSDQAYVESLRTLHAKSPAKAKALAWELFQELQKPSQQYRLAGVFAEGTAPESPHGDCEGINMNLYGNRVLRGLDYLIRLGQMLGGMGWAGKTFHANGTGYNRLTPGTKFAAMAVMPHYKLRKINGELIGFDFYHCIDNSPVAPNIPVRSLNYASPEHNNPLILPRTRDEIVEIVPGVYLGRVLIRDNFGWNLSGYFGLRYPVGG</sequence>
<dbReference type="OrthoDB" id="509694at2"/>
<dbReference type="AlphaFoldDB" id="A0A095SHE3"/>
<organism evidence="1 2">
    <name type="scientific">Alcanivorax nanhaiticus</name>
    <dbReference type="NCBI Taxonomy" id="1177154"/>
    <lineage>
        <taxon>Bacteria</taxon>
        <taxon>Pseudomonadati</taxon>
        <taxon>Pseudomonadota</taxon>
        <taxon>Gammaproteobacteria</taxon>
        <taxon>Oceanospirillales</taxon>
        <taxon>Alcanivoracaceae</taxon>
        <taxon>Alcanivorax</taxon>
    </lineage>
</organism>